<dbReference type="AlphaFoldDB" id="A0A1M7ZFP2"/>
<name>A0A1M7ZFP2_9BACT</name>
<evidence type="ECO:0000256" key="2">
    <source>
        <dbReference type="SAM" id="SignalP"/>
    </source>
</evidence>
<dbReference type="Gene3D" id="2.60.40.10">
    <property type="entry name" value="Immunoglobulins"/>
    <property type="match status" value="1"/>
</dbReference>
<feature type="region of interest" description="Disordered" evidence="1">
    <location>
        <begin position="138"/>
        <end position="191"/>
    </location>
</feature>
<evidence type="ECO:0000259" key="3">
    <source>
        <dbReference type="Pfam" id="PF21722"/>
    </source>
</evidence>
<feature type="domain" description="Glycine-rich" evidence="3">
    <location>
        <begin position="30"/>
        <end position="204"/>
    </location>
</feature>
<accession>A0A1M7ZFP2</accession>
<feature type="non-terminal residue" evidence="4">
    <location>
        <position position="405"/>
    </location>
</feature>
<dbReference type="Proteomes" id="UP000184609">
    <property type="component" value="Unassembled WGS sequence"/>
</dbReference>
<keyword evidence="2" id="KW-0732">Signal</keyword>
<evidence type="ECO:0000256" key="1">
    <source>
        <dbReference type="SAM" id="MobiDB-lite"/>
    </source>
</evidence>
<evidence type="ECO:0000313" key="4">
    <source>
        <dbReference type="EMBL" id="SHO63662.1"/>
    </source>
</evidence>
<dbReference type="InterPro" id="IPR013783">
    <property type="entry name" value="Ig-like_fold"/>
</dbReference>
<keyword evidence="5" id="KW-1185">Reference proteome</keyword>
<dbReference type="STRING" id="1073327.SAMN04488108_2836"/>
<protein>
    <recommendedName>
        <fullName evidence="3">Glycine-rich domain-containing protein</fullName>
    </recommendedName>
</protein>
<feature type="chain" id="PRO_5011980423" description="Glycine-rich domain-containing protein" evidence="2">
    <location>
        <begin position="24"/>
        <end position="405"/>
    </location>
</feature>
<dbReference type="Pfam" id="PF21722">
    <property type="entry name" value="Gly_rich_2"/>
    <property type="match status" value="1"/>
</dbReference>
<proteinExistence type="predicted"/>
<sequence>MGKQLLKIILFICLIFVSWNSIAQTQTITSPGSGTFVVPDKITTISVQVWGAGGAGGTNSGGGGGAGAYSQMTFTSLPSNFSYSIGQGGTSTTRNGGNTWFSSATTLMAVGGIGGGNNNGNGGAGGLASAGYGTTKTSGGNGANRSGSVGGNGGNSPNGGNGGNGGISGNSGIAGTNPGGGGGGSGNSNNTVPLGGNGQIIITWSCSNTLTSASGTDSQTLCVNNPITNITYEIAGATGATFSGLPAGISGNYSSGNVTISGSPSVSGTFNYTITPTGSCTSNVINGTITVTANQTVGAASSSPTVCIDNSFTNITHSTTDATGITNDGVDGANGLPTGVSATWSGNTITISGTPSVSGTFNYSIPVEGCLSSGVNATGTITVTANQTVGAASSSPTVCIDNSFT</sequence>
<feature type="signal peptide" evidence="2">
    <location>
        <begin position="1"/>
        <end position="23"/>
    </location>
</feature>
<feature type="compositionally biased region" description="Gly residues" evidence="1">
    <location>
        <begin position="148"/>
        <end position="169"/>
    </location>
</feature>
<feature type="compositionally biased region" description="Gly residues" evidence="1">
    <location>
        <begin position="177"/>
        <end position="186"/>
    </location>
</feature>
<reference evidence="5" key="1">
    <citation type="submission" date="2016-12" db="EMBL/GenBank/DDBJ databases">
        <authorList>
            <person name="Varghese N."/>
            <person name="Submissions S."/>
        </authorList>
    </citation>
    <scope>NUCLEOTIDE SEQUENCE [LARGE SCALE GENOMIC DNA]</scope>
    <source>
        <strain evidence="5">DSM 25035</strain>
    </source>
</reference>
<organism evidence="4 5">
    <name type="scientific">Algoriphagus zhangzhouensis</name>
    <dbReference type="NCBI Taxonomy" id="1073327"/>
    <lineage>
        <taxon>Bacteria</taxon>
        <taxon>Pseudomonadati</taxon>
        <taxon>Bacteroidota</taxon>
        <taxon>Cytophagia</taxon>
        <taxon>Cytophagales</taxon>
        <taxon>Cyclobacteriaceae</taxon>
        <taxon>Algoriphagus</taxon>
    </lineage>
</organism>
<gene>
    <name evidence="4" type="ORF">SAMN04488108_2836</name>
</gene>
<dbReference type="EMBL" id="FRXN01000004">
    <property type="protein sequence ID" value="SHO63662.1"/>
    <property type="molecule type" value="Genomic_DNA"/>
</dbReference>
<evidence type="ECO:0000313" key="5">
    <source>
        <dbReference type="Proteomes" id="UP000184609"/>
    </source>
</evidence>
<dbReference type="InterPro" id="IPR049304">
    <property type="entry name" value="Gly_rich_dom"/>
</dbReference>